<proteinExistence type="predicted"/>
<feature type="compositionally biased region" description="Basic residues" evidence="2">
    <location>
        <begin position="1"/>
        <end position="10"/>
    </location>
</feature>
<comment type="caution">
    <text evidence="3">The sequence shown here is derived from an EMBL/GenBank/DDBJ whole genome shotgun (WGS) entry which is preliminary data.</text>
</comment>
<evidence type="ECO:0000313" key="3">
    <source>
        <dbReference type="EMBL" id="ORX49993.1"/>
    </source>
</evidence>
<feature type="compositionally biased region" description="Basic and acidic residues" evidence="2">
    <location>
        <begin position="27"/>
        <end position="36"/>
    </location>
</feature>
<organism evidence="3 4">
    <name type="scientific">Piromyces finnis</name>
    <dbReference type="NCBI Taxonomy" id="1754191"/>
    <lineage>
        <taxon>Eukaryota</taxon>
        <taxon>Fungi</taxon>
        <taxon>Fungi incertae sedis</taxon>
        <taxon>Chytridiomycota</taxon>
        <taxon>Chytridiomycota incertae sedis</taxon>
        <taxon>Neocallimastigomycetes</taxon>
        <taxon>Neocallimastigales</taxon>
        <taxon>Neocallimastigaceae</taxon>
        <taxon>Piromyces</taxon>
    </lineage>
</organism>
<feature type="coiled-coil region" evidence="1">
    <location>
        <begin position="58"/>
        <end position="92"/>
    </location>
</feature>
<evidence type="ECO:0000256" key="2">
    <source>
        <dbReference type="SAM" id="MobiDB-lite"/>
    </source>
</evidence>
<accession>A0A1Y1V8N7</accession>
<feature type="region of interest" description="Disordered" evidence="2">
    <location>
        <begin position="1"/>
        <end position="43"/>
    </location>
</feature>
<reference evidence="3 4" key="2">
    <citation type="submission" date="2016-08" db="EMBL/GenBank/DDBJ databases">
        <title>Pervasive Adenine N6-methylation of Active Genes in Fungi.</title>
        <authorList>
            <consortium name="DOE Joint Genome Institute"/>
            <person name="Mondo S.J."/>
            <person name="Dannebaum R.O."/>
            <person name="Kuo R.C."/>
            <person name="Labutti K."/>
            <person name="Haridas S."/>
            <person name="Kuo A."/>
            <person name="Salamov A."/>
            <person name="Ahrendt S.R."/>
            <person name="Lipzen A."/>
            <person name="Sullivan W."/>
            <person name="Andreopoulos W.B."/>
            <person name="Clum A."/>
            <person name="Lindquist E."/>
            <person name="Daum C."/>
            <person name="Ramamoorthy G.K."/>
            <person name="Gryganskyi A."/>
            <person name="Culley D."/>
            <person name="Magnuson J.K."/>
            <person name="James T.Y."/>
            <person name="O'Malley M.A."/>
            <person name="Stajich J.E."/>
            <person name="Spatafora J.W."/>
            <person name="Visel A."/>
            <person name="Grigoriev I.V."/>
        </authorList>
    </citation>
    <scope>NUCLEOTIDE SEQUENCE [LARGE SCALE GENOMIC DNA]</scope>
    <source>
        <strain evidence="4">finn</strain>
    </source>
</reference>
<dbReference type="OrthoDB" id="10379357at2759"/>
<gene>
    <name evidence="3" type="ORF">BCR36DRAFT_397649</name>
</gene>
<protein>
    <submittedName>
        <fullName evidence="3">Uncharacterized protein</fullName>
    </submittedName>
</protein>
<evidence type="ECO:0000256" key="1">
    <source>
        <dbReference type="SAM" id="Coils"/>
    </source>
</evidence>
<dbReference type="Proteomes" id="UP000193719">
    <property type="component" value="Unassembled WGS sequence"/>
</dbReference>
<keyword evidence="1" id="KW-0175">Coiled coil</keyword>
<dbReference type="EMBL" id="MCFH01000022">
    <property type="protein sequence ID" value="ORX49993.1"/>
    <property type="molecule type" value="Genomic_DNA"/>
</dbReference>
<sequence>MGRRRPRFNQKARASSQNAKHAIAHPRPRDGYGKKDKTLKKKNSAPIIDAIEGDIIDLNNMNNTNQQQNLKKKNEEQEIVQYTEERQMKKENRVKMIEKLS</sequence>
<reference evidence="3 4" key="1">
    <citation type="submission" date="2016-08" db="EMBL/GenBank/DDBJ databases">
        <title>Genomes of anaerobic fungi encode conserved fungal cellulosomes for biomass hydrolysis.</title>
        <authorList>
            <consortium name="DOE Joint Genome Institute"/>
            <person name="Haitjema C.H."/>
            <person name="Gilmore S.P."/>
            <person name="Henske J.K."/>
            <person name="Solomon K.V."/>
            <person name="De Groot R."/>
            <person name="Kuo A."/>
            <person name="Mondo S.J."/>
            <person name="Salamov A.A."/>
            <person name="Labutti K."/>
            <person name="Zhao Z."/>
            <person name="Chiniquy J."/>
            <person name="Barry K."/>
            <person name="Brewer H.M."/>
            <person name="Purvine S.O."/>
            <person name="Wright A.T."/>
            <person name="Boxma B."/>
            <person name="Van Alen T."/>
            <person name="Hackstein J.H."/>
            <person name="Baker S.E."/>
            <person name="Grigoriev I.V."/>
            <person name="O'Malley M.A."/>
        </authorList>
    </citation>
    <scope>NUCLEOTIDE SEQUENCE [LARGE SCALE GENOMIC DNA]</scope>
    <source>
        <strain evidence="4">finn</strain>
    </source>
</reference>
<dbReference type="AlphaFoldDB" id="A0A1Y1V8N7"/>
<name>A0A1Y1V8N7_9FUNG</name>
<keyword evidence="4" id="KW-1185">Reference proteome</keyword>
<evidence type="ECO:0000313" key="4">
    <source>
        <dbReference type="Proteomes" id="UP000193719"/>
    </source>
</evidence>